<feature type="region of interest" description="Disordered" evidence="1">
    <location>
        <begin position="1"/>
        <end position="22"/>
    </location>
</feature>
<evidence type="ECO:0000256" key="1">
    <source>
        <dbReference type="SAM" id="MobiDB-lite"/>
    </source>
</evidence>
<reference evidence="2 3" key="1">
    <citation type="submission" date="2021-08" db="EMBL/GenBank/DDBJ databases">
        <title>Comparative Genomics Analysis of the Genus Qipengyuania Reveals Extensive Genetic Diversity and Metabolic Versatility, Including the Description of Fifteen Novel Species.</title>
        <authorList>
            <person name="Liu Y."/>
        </authorList>
    </citation>
    <scope>NUCLEOTIDE SEQUENCE [LARGE SCALE GENOMIC DNA]</scope>
    <source>
        <strain evidence="2 3">1NDH17</strain>
    </source>
</reference>
<feature type="region of interest" description="Disordered" evidence="1">
    <location>
        <begin position="130"/>
        <end position="151"/>
    </location>
</feature>
<dbReference type="Proteomes" id="UP000783253">
    <property type="component" value="Unassembled WGS sequence"/>
</dbReference>
<dbReference type="RefSeq" id="WP_221574523.1">
    <property type="nucleotide sequence ID" value="NZ_JAIGNK010000004.1"/>
</dbReference>
<evidence type="ECO:0000313" key="3">
    <source>
        <dbReference type="Proteomes" id="UP000783253"/>
    </source>
</evidence>
<sequence length="151" mass="16153">MGLSKKVGLSNAEAPNHLTDTVSDEIAGMKKDARGENAIPGPSPNPSTNLIIHDIILRSAGRLTRQTLEKALLGRQYGSKFAKDVVENRSLVQTLAAYGVTKFATKSVPGALLVGGGLLAKTIFDRSNSRRRARRTGEKALRKQSKGETAV</sequence>
<keyword evidence="3" id="KW-1185">Reference proteome</keyword>
<evidence type="ECO:0008006" key="4">
    <source>
        <dbReference type="Google" id="ProtNLM"/>
    </source>
</evidence>
<organism evidence="2 3">
    <name type="scientific">Qipengyuania polymorpha</name>
    <dbReference type="NCBI Taxonomy" id="2867234"/>
    <lineage>
        <taxon>Bacteria</taxon>
        <taxon>Pseudomonadati</taxon>
        <taxon>Pseudomonadota</taxon>
        <taxon>Alphaproteobacteria</taxon>
        <taxon>Sphingomonadales</taxon>
        <taxon>Erythrobacteraceae</taxon>
        <taxon>Qipengyuania</taxon>
    </lineage>
</organism>
<protein>
    <recommendedName>
        <fullName evidence="4">DUF3318 domain-containing protein</fullName>
    </recommendedName>
</protein>
<dbReference type="EMBL" id="JAIGNK010000004">
    <property type="protein sequence ID" value="MBX7459125.1"/>
    <property type="molecule type" value="Genomic_DNA"/>
</dbReference>
<name>A0ABS7IZW7_9SPHN</name>
<accession>A0ABS7IZW7</accession>
<gene>
    <name evidence="2" type="ORF">K3152_12770</name>
</gene>
<comment type="caution">
    <text evidence="2">The sequence shown here is derived from an EMBL/GenBank/DDBJ whole genome shotgun (WGS) entry which is preliminary data.</text>
</comment>
<proteinExistence type="predicted"/>
<evidence type="ECO:0000313" key="2">
    <source>
        <dbReference type="EMBL" id="MBX7459125.1"/>
    </source>
</evidence>